<gene>
    <name evidence="1" type="ORF">ACFOW7_00775</name>
</gene>
<comment type="caution">
    <text evidence="1">The sequence shown here is derived from an EMBL/GenBank/DDBJ whole genome shotgun (WGS) entry which is preliminary data.</text>
</comment>
<dbReference type="PANTHER" id="PTHR30528">
    <property type="entry name" value="CYTOPLASMIC PROTEIN"/>
    <property type="match status" value="1"/>
</dbReference>
<dbReference type="RefSeq" id="WP_378159984.1">
    <property type="nucleotide sequence ID" value="NZ_JBHSBU010000001.1"/>
</dbReference>
<protein>
    <submittedName>
        <fullName evidence="1">DNA glycosylase AlkZ-like family protein</fullName>
    </submittedName>
</protein>
<dbReference type="PANTHER" id="PTHR30528:SF0">
    <property type="entry name" value="CYTOPLASMIC PROTEIN"/>
    <property type="match status" value="1"/>
</dbReference>
<organism evidence="1 2">
    <name type="scientific">Chitinimonas lacunae</name>
    <dbReference type="NCBI Taxonomy" id="1963018"/>
    <lineage>
        <taxon>Bacteria</taxon>
        <taxon>Pseudomonadati</taxon>
        <taxon>Pseudomonadota</taxon>
        <taxon>Betaproteobacteria</taxon>
        <taxon>Neisseriales</taxon>
        <taxon>Chitinibacteraceae</taxon>
        <taxon>Chitinimonas</taxon>
    </lineage>
</organism>
<dbReference type="Proteomes" id="UP001595791">
    <property type="component" value="Unassembled WGS sequence"/>
</dbReference>
<proteinExistence type="predicted"/>
<reference evidence="2" key="1">
    <citation type="journal article" date="2019" name="Int. J. Syst. Evol. Microbiol.">
        <title>The Global Catalogue of Microorganisms (GCM) 10K type strain sequencing project: providing services to taxonomists for standard genome sequencing and annotation.</title>
        <authorList>
            <consortium name="The Broad Institute Genomics Platform"/>
            <consortium name="The Broad Institute Genome Sequencing Center for Infectious Disease"/>
            <person name="Wu L."/>
            <person name="Ma J."/>
        </authorList>
    </citation>
    <scope>NUCLEOTIDE SEQUENCE [LARGE SCALE GENOMIC DNA]</scope>
    <source>
        <strain evidence="2">LMG 29894</strain>
    </source>
</reference>
<evidence type="ECO:0000313" key="1">
    <source>
        <dbReference type="EMBL" id="MFC4157878.1"/>
    </source>
</evidence>
<evidence type="ECO:0000313" key="2">
    <source>
        <dbReference type="Proteomes" id="UP001595791"/>
    </source>
</evidence>
<name>A0ABV8MIF8_9NEIS</name>
<sequence>MDSLVSLRRQAVARSLFAPLPLAQAIDRLGFVQADPIRAPARAQDLILRQRVRGYREGDLERRYPALELEEDVLHNYGFLPRRLQALLHPRRFDGQTRAERHAEGLAEAVLDFVRRHGPTHPKALEAELGAQRYANYWGGQSKATTGLLDSLHYRGQLRVLRRDKGIRVYTLAEPAADRLDADERFARLARLILDLYAPLPTASFRQLLGMLDYGVPQLSEQIGRRAETIARWGEQGWLIAGRIDGEEWLWPHDETPADAAPRGVRLLAPFDPVVWDRRRFEKLWGWRYRFEAYTPAPKRQLGYYALPLLYGDQVIGWANLSATERLEAEIGLVATPPGGRGRFEAALGHELEKMAQFLALSGVDSIRWRE</sequence>
<dbReference type="Pfam" id="PF06224">
    <property type="entry name" value="AlkZ-like"/>
    <property type="match status" value="1"/>
</dbReference>
<keyword evidence="2" id="KW-1185">Reference proteome</keyword>
<accession>A0ABV8MIF8</accession>
<dbReference type="InterPro" id="IPR009351">
    <property type="entry name" value="AlkZ-like"/>
</dbReference>
<dbReference type="EMBL" id="JBHSBU010000001">
    <property type="protein sequence ID" value="MFC4157878.1"/>
    <property type="molecule type" value="Genomic_DNA"/>
</dbReference>